<organism evidence="1">
    <name type="scientific">gut metagenome</name>
    <dbReference type="NCBI Taxonomy" id="749906"/>
    <lineage>
        <taxon>unclassified sequences</taxon>
        <taxon>metagenomes</taxon>
        <taxon>organismal metagenomes</taxon>
    </lineage>
</organism>
<accession>J9G2A5</accession>
<comment type="caution">
    <text evidence="1">The sequence shown here is derived from an EMBL/GenBank/DDBJ whole genome shotgun (WGS) entry which is preliminary data.</text>
</comment>
<feature type="non-terminal residue" evidence="1">
    <location>
        <position position="1"/>
    </location>
</feature>
<dbReference type="EMBL" id="AMCI01005534">
    <property type="protein sequence ID" value="EJW95942.1"/>
    <property type="molecule type" value="Genomic_DNA"/>
</dbReference>
<sequence>IARAEKWLLTHPSDTPVLKWDTARWGEIPADFGRK</sequence>
<gene>
    <name evidence="1" type="ORF">EVA_15953</name>
</gene>
<proteinExistence type="predicted"/>
<name>J9G2A5_9ZZZZ</name>
<protein>
    <submittedName>
        <fullName evidence="1">Ribonuclease H</fullName>
    </submittedName>
</protein>
<dbReference type="Gene3D" id="3.30.420.10">
    <property type="entry name" value="Ribonuclease H-like superfamily/Ribonuclease H"/>
    <property type="match status" value="1"/>
</dbReference>
<dbReference type="AlphaFoldDB" id="J9G2A5"/>
<reference evidence="1" key="1">
    <citation type="journal article" date="2012" name="PLoS ONE">
        <title>Gene sets for utilization of primary and secondary nutrition supplies in the distal gut of endangered iberian lynx.</title>
        <authorList>
            <person name="Alcaide M."/>
            <person name="Messina E."/>
            <person name="Richter M."/>
            <person name="Bargiela R."/>
            <person name="Peplies J."/>
            <person name="Huws S.A."/>
            <person name="Newbold C.J."/>
            <person name="Golyshin P.N."/>
            <person name="Simon M.A."/>
            <person name="Lopez G."/>
            <person name="Yakimov M.M."/>
            <person name="Ferrer M."/>
        </authorList>
    </citation>
    <scope>NUCLEOTIDE SEQUENCE</scope>
</reference>
<dbReference type="InterPro" id="IPR036397">
    <property type="entry name" value="RNaseH_sf"/>
</dbReference>
<dbReference type="GO" id="GO:0003676">
    <property type="term" value="F:nucleic acid binding"/>
    <property type="evidence" value="ECO:0007669"/>
    <property type="project" value="InterPro"/>
</dbReference>
<evidence type="ECO:0000313" key="1">
    <source>
        <dbReference type="EMBL" id="EJW95942.1"/>
    </source>
</evidence>